<organism evidence="10 11">
    <name type="scientific">Ogataea philodendri</name>
    <dbReference type="NCBI Taxonomy" id="1378263"/>
    <lineage>
        <taxon>Eukaryota</taxon>
        <taxon>Fungi</taxon>
        <taxon>Dikarya</taxon>
        <taxon>Ascomycota</taxon>
        <taxon>Saccharomycotina</taxon>
        <taxon>Pichiomycetes</taxon>
        <taxon>Pichiales</taxon>
        <taxon>Pichiaceae</taxon>
        <taxon>Ogataea</taxon>
    </lineage>
</organism>
<dbReference type="PANTHER" id="PTHR46979">
    <property type="entry name" value="SORTING NEXIN-41"/>
    <property type="match status" value="1"/>
</dbReference>
<sequence>MDNSKVVDSTTSIITKKDVVINSRVMEIFEAEPDLEMYISEASKSTETHNHLQSYIVYTINVGPLTVKRRYSEFETLRTCLIKIFPTVLVPPIPEKQTLASNLTTTTKNIESHFPTANESHASNDPLNLIEYRKRMLAVFLNRCMALPQIKTCRYFLTFLDPETNFSDFLALKETQTLQKLSIYRLAPFDPLLNLDNQLYRTLPLPAASSFSMFPELAGEEQFENFVKFEKKFTKYEAVLDNISKTNKRLVKHFSEMGPDITELGSSFKALSLIQDSDSIENLGRVFDRSLIYNTQLREITNLRFLDKLIELRNFTKIAKKIIQYNRNKAVQLKIVEKSLQDSRAKFKEYQKQEEEIRKIDAMASRATGSATSGNSSAESPLTDAELQSALYVNSKKPFYGKIPGISKLNNVILKYTDSNPDQTRKNRFYNLRLKIYQLERQQEILEEELGKINDEVWDELVRFHEWFRGVLAQIVVDYNRQLGEFIHMNLEAWEGCYNR</sequence>
<keyword evidence="11" id="KW-1185">Reference proteome</keyword>
<dbReference type="Gene3D" id="1.20.1270.60">
    <property type="entry name" value="Arfaptin homology (AH) domain/BAR domain"/>
    <property type="match status" value="1"/>
</dbReference>
<reference evidence="10" key="1">
    <citation type="journal article" date="2021" name="Open Biol.">
        <title>Shared evolutionary footprints suggest mitochondrial oxidative damage underlies multiple complex I losses in fungi.</title>
        <authorList>
            <person name="Schikora-Tamarit M.A."/>
            <person name="Marcet-Houben M."/>
            <person name="Nosek J."/>
            <person name="Gabaldon T."/>
        </authorList>
    </citation>
    <scope>NUCLEOTIDE SEQUENCE</scope>
    <source>
        <strain evidence="10">CBS6075</strain>
    </source>
</reference>
<protein>
    <recommendedName>
        <fullName evidence="9">PX domain-containing protein</fullName>
    </recommendedName>
</protein>
<dbReference type="CDD" id="cd06867">
    <property type="entry name" value="PX_SNX41_42"/>
    <property type="match status" value="1"/>
</dbReference>
<dbReference type="Pfam" id="PF00787">
    <property type="entry name" value="PX"/>
    <property type="match status" value="1"/>
</dbReference>
<evidence type="ECO:0000259" key="9">
    <source>
        <dbReference type="PROSITE" id="PS50195"/>
    </source>
</evidence>
<dbReference type="GO" id="GO:0010008">
    <property type="term" value="C:endosome membrane"/>
    <property type="evidence" value="ECO:0007669"/>
    <property type="project" value="UniProtKB-SubCell"/>
</dbReference>
<evidence type="ECO:0000256" key="2">
    <source>
        <dbReference type="ARBA" id="ARBA00010883"/>
    </source>
</evidence>
<evidence type="ECO:0000256" key="8">
    <source>
        <dbReference type="ARBA" id="ARBA00023136"/>
    </source>
</evidence>
<dbReference type="InterPro" id="IPR051079">
    <property type="entry name" value="Sorting_Nexin_Autophagy"/>
</dbReference>
<dbReference type="SMART" id="SM00312">
    <property type="entry name" value="PX"/>
    <property type="match status" value="1"/>
</dbReference>
<dbReference type="GO" id="GO:0015031">
    <property type="term" value="P:protein transport"/>
    <property type="evidence" value="ECO:0007669"/>
    <property type="project" value="UniProtKB-KW"/>
</dbReference>
<dbReference type="InterPro" id="IPR027267">
    <property type="entry name" value="AH/BAR_dom_sf"/>
</dbReference>
<accession>A0A9P8PGH4</accession>
<dbReference type="EMBL" id="JAEUBE010000055">
    <property type="protein sequence ID" value="KAH3671501.1"/>
    <property type="molecule type" value="Genomic_DNA"/>
</dbReference>
<dbReference type="GO" id="GO:0006914">
    <property type="term" value="P:autophagy"/>
    <property type="evidence" value="ECO:0007669"/>
    <property type="project" value="UniProtKB-KW"/>
</dbReference>
<evidence type="ECO:0000256" key="6">
    <source>
        <dbReference type="ARBA" id="ARBA00023006"/>
    </source>
</evidence>
<dbReference type="Gene3D" id="3.30.1520.10">
    <property type="entry name" value="Phox-like domain"/>
    <property type="match status" value="1"/>
</dbReference>
<comment type="similarity">
    <text evidence="2">Belongs to the sorting nexin family.</text>
</comment>
<keyword evidence="3" id="KW-0813">Transport</keyword>
<evidence type="ECO:0000256" key="3">
    <source>
        <dbReference type="ARBA" id="ARBA00022448"/>
    </source>
</evidence>
<evidence type="ECO:0000313" key="11">
    <source>
        <dbReference type="Proteomes" id="UP000769157"/>
    </source>
</evidence>
<dbReference type="AlphaFoldDB" id="A0A9P8PGH4"/>
<comment type="subcellular location">
    <subcellularLocation>
        <location evidence="1">Endosome membrane</location>
        <topology evidence="1">Peripheral membrane protein</topology>
    </subcellularLocation>
</comment>
<evidence type="ECO:0000256" key="4">
    <source>
        <dbReference type="ARBA" id="ARBA00022753"/>
    </source>
</evidence>
<comment type="caution">
    <text evidence="10">The sequence shown here is derived from an EMBL/GenBank/DDBJ whole genome shotgun (WGS) entry which is preliminary data.</text>
</comment>
<dbReference type="InterPro" id="IPR036871">
    <property type="entry name" value="PX_dom_sf"/>
</dbReference>
<dbReference type="SUPFAM" id="SSF64268">
    <property type="entry name" value="PX domain"/>
    <property type="match status" value="1"/>
</dbReference>
<dbReference type="GO" id="GO:0035091">
    <property type="term" value="F:phosphatidylinositol binding"/>
    <property type="evidence" value="ECO:0007669"/>
    <property type="project" value="InterPro"/>
</dbReference>
<dbReference type="GO" id="GO:0005829">
    <property type="term" value="C:cytosol"/>
    <property type="evidence" value="ECO:0007669"/>
    <property type="project" value="GOC"/>
</dbReference>
<gene>
    <name evidence="10" type="ORF">OGAPHI_000204</name>
</gene>
<dbReference type="GO" id="GO:0042147">
    <property type="term" value="P:retrograde transport, endosome to Golgi"/>
    <property type="evidence" value="ECO:0007669"/>
    <property type="project" value="InterPro"/>
</dbReference>
<evidence type="ECO:0000256" key="7">
    <source>
        <dbReference type="ARBA" id="ARBA00023121"/>
    </source>
</evidence>
<dbReference type="InterPro" id="IPR044106">
    <property type="entry name" value="PX_Snx41/Atg20"/>
</dbReference>
<reference evidence="10" key="2">
    <citation type="submission" date="2021-01" db="EMBL/GenBank/DDBJ databases">
        <authorList>
            <person name="Schikora-Tamarit M.A."/>
        </authorList>
    </citation>
    <scope>NUCLEOTIDE SEQUENCE</scope>
    <source>
        <strain evidence="10">CBS6075</strain>
    </source>
</reference>
<keyword evidence="8" id="KW-0472">Membrane</keyword>
<dbReference type="PROSITE" id="PS50195">
    <property type="entry name" value="PX"/>
    <property type="match status" value="1"/>
</dbReference>
<keyword evidence="5" id="KW-0653">Protein transport</keyword>
<dbReference type="PANTHER" id="PTHR46979:SF2">
    <property type="entry name" value="SORTING NEXIN-41"/>
    <property type="match status" value="1"/>
</dbReference>
<dbReference type="RefSeq" id="XP_046064677.1">
    <property type="nucleotide sequence ID" value="XM_046202886.1"/>
</dbReference>
<dbReference type="OrthoDB" id="289314at2759"/>
<name>A0A9P8PGH4_9ASCO</name>
<evidence type="ECO:0000256" key="5">
    <source>
        <dbReference type="ARBA" id="ARBA00022927"/>
    </source>
</evidence>
<keyword evidence="7" id="KW-0446">Lipid-binding</keyword>
<feature type="domain" description="PX" evidence="9">
    <location>
        <begin position="33"/>
        <end position="167"/>
    </location>
</feature>
<dbReference type="GeneID" id="70232172"/>
<dbReference type="Proteomes" id="UP000769157">
    <property type="component" value="Unassembled WGS sequence"/>
</dbReference>
<keyword evidence="6" id="KW-0072">Autophagy</keyword>
<dbReference type="InterPro" id="IPR001683">
    <property type="entry name" value="PX_dom"/>
</dbReference>
<keyword evidence="4" id="KW-0967">Endosome</keyword>
<evidence type="ECO:0000256" key="1">
    <source>
        <dbReference type="ARBA" id="ARBA00004481"/>
    </source>
</evidence>
<proteinExistence type="inferred from homology"/>
<evidence type="ECO:0000313" key="10">
    <source>
        <dbReference type="EMBL" id="KAH3671501.1"/>
    </source>
</evidence>